<accession>A0AA95BS63</accession>
<dbReference type="InterPro" id="IPR011664">
    <property type="entry name" value="Abi_system_AbiD/AbiF-like"/>
</dbReference>
<name>A0AA95BS63_9MICC</name>
<evidence type="ECO:0000313" key="1">
    <source>
        <dbReference type="EMBL" id="UUX59879.1"/>
    </source>
</evidence>
<proteinExistence type="predicted"/>
<organism evidence="1 2">
    <name type="scientific">Glutamicibacter halophytocola</name>
    <dbReference type="NCBI Taxonomy" id="1933880"/>
    <lineage>
        <taxon>Bacteria</taxon>
        <taxon>Bacillati</taxon>
        <taxon>Actinomycetota</taxon>
        <taxon>Actinomycetes</taxon>
        <taxon>Micrococcales</taxon>
        <taxon>Micrococcaceae</taxon>
        <taxon>Glutamicibacter</taxon>
    </lineage>
</organism>
<dbReference type="Pfam" id="PF07751">
    <property type="entry name" value="Abi_2"/>
    <property type="match status" value="1"/>
</dbReference>
<gene>
    <name evidence="1" type="ORF">NUH22_04450</name>
</gene>
<evidence type="ECO:0000313" key="2">
    <source>
        <dbReference type="Proteomes" id="UP001060018"/>
    </source>
</evidence>
<reference evidence="1" key="1">
    <citation type="journal article" date="2022" name="Pest Manag. Sci.">
        <title>Glutamicibacter halophytocola-mediated host fitness of potato tuber moth on Solanaceae crops.</title>
        <authorList>
            <person name="Wang W."/>
            <person name="Xiao G."/>
            <person name="Du G."/>
            <person name="Chang L."/>
            <person name="Yang Y."/>
            <person name="Ye J."/>
            <person name="Chen B."/>
        </authorList>
    </citation>
    <scope>NUCLEOTIDE SEQUENCE</scope>
    <source>
        <strain evidence="1">S2</strain>
    </source>
</reference>
<sequence length="300" mass="33947">MKKWIDLDAQVQRHIDRGLQLGTTSRRQFALFLYSSNYYRVSGYGRCFYDAGSDTYKAGTSAGQLMDIYDHDRAVRNMVLDGIGVVEPTLRSRVAYHVAQVLGADDGYLCEDFYLPSTPEPDGQDANALSRWSAEVRNRDLVLSSFRELRDRDEIFIRHHIQKGDPVPFWAIIEVVSMGTFSRFLRALRDKRLLLPVTKSLNLEDERKFLQAVQNLAFLRNIAAHHGRIWNRRLDGHVTLPQLALSVKRDYLAPKTPAAALTLLAGLVDQIEGGNSYSSSLLDLVHESDGYAIGCYKPIL</sequence>
<dbReference type="Proteomes" id="UP001060018">
    <property type="component" value="Chromosome"/>
</dbReference>
<dbReference type="AlphaFoldDB" id="A0AA95BS63"/>
<dbReference type="EMBL" id="CP102487">
    <property type="protein sequence ID" value="UUX59879.1"/>
    <property type="molecule type" value="Genomic_DNA"/>
</dbReference>
<protein>
    <submittedName>
        <fullName evidence="1">Abi family protein</fullName>
    </submittedName>
</protein>
<dbReference type="RefSeq" id="WP_257746054.1">
    <property type="nucleotide sequence ID" value="NZ_CP102487.1"/>
</dbReference>